<dbReference type="EMBL" id="VUOB01000061">
    <property type="protein sequence ID" value="KAA2254449.1"/>
    <property type="molecule type" value="Genomic_DNA"/>
</dbReference>
<dbReference type="SMART" id="SM00825">
    <property type="entry name" value="PKS_KS"/>
    <property type="match status" value="1"/>
</dbReference>
<evidence type="ECO:0000259" key="18">
    <source>
        <dbReference type="PROSITE" id="PS52004"/>
    </source>
</evidence>
<proteinExistence type="inferred from homology"/>
<dbReference type="Pfam" id="PF02801">
    <property type="entry name" value="Ketoacyl-synt_C"/>
    <property type="match status" value="1"/>
</dbReference>
<dbReference type="RefSeq" id="WP_149853245.1">
    <property type="nucleotide sequence ID" value="NZ_VUOB01000061.1"/>
</dbReference>
<sequence>MNRRVVITGLGPVSSIGIGAREFSAALRAGRSGISPIASFDAAGFPHYMAGEVPAFDPKSILQRISPDAWGRTSQFAASAARLAVEDSGIDPTELSAARAGSSIGTTGGESQVLERLTGDSLTVGFAGVDRELARQVPASRLAVAVNRELGLTGEAITLSTACSASNYALGYAYDQIHTGDLDYMIAGGADSVGRWSHAGFYRLGALAEKACAPFDRDRSGIITGEGGAALFLESLESATARGARVYAEVLGYGLNCDANHMVAPDPVSIAQCMRLAHRNAGIKADEVDYICAHGTGTPANDAVEAKAAVEVFGERPPPISSIKSMLGHTMGAASGFSAIASVLGIAESFIPPTINFRNPDPQIPDIDPVPNVAREMTVNIAQVNGFAFGGNNAITIFGRYS</sequence>
<evidence type="ECO:0000256" key="6">
    <source>
        <dbReference type="ARBA" id="ARBA00022516"/>
    </source>
</evidence>
<evidence type="ECO:0000256" key="9">
    <source>
        <dbReference type="ARBA" id="ARBA00023098"/>
    </source>
</evidence>
<evidence type="ECO:0000256" key="1">
    <source>
        <dbReference type="ARBA" id="ARBA00004496"/>
    </source>
</evidence>
<comment type="caution">
    <text evidence="19">The sequence shown here is derived from an EMBL/GenBank/DDBJ whole genome shotgun (WGS) entry which is preliminary data.</text>
</comment>
<keyword evidence="5" id="KW-0963">Cytoplasm</keyword>
<keyword evidence="20" id="KW-1185">Reference proteome</keyword>
<dbReference type="InterPro" id="IPR020841">
    <property type="entry name" value="PKS_Beta-ketoAc_synthase_dom"/>
</dbReference>
<evidence type="ECO:0000256" key="16">
    <source>
        <dbReference type="ARBA" id="ARBA00048506"/>
    </source>
</evidence>
<evidence type="ECO:0000256" key="4">
    <source>
        <dbReference type="ARBA" id="ARBA00013191"/>
    </source>
</evidence>
<keyword evidence="9" id="KW-0443">Lipid metabolism</keyword>
<comment type="catalytic activity">
    <reaction evidence="15">
        <text>(3Z)-decenoyl-[ACP] + malonyl-[ACP] + H(+) = 3-oxo-(5Z)-dodecenoyl-[ACP] + holo-[ACP] + CO2</text>
        <dbReference type="Rhea" id="RHEA:54940"/>
        <dbReference type="Rhea" id="RHEA-COMP:9623"/>
        <dbReference type="Rhea" id="RHEA-COMP:9685"/>
        <dbReference type="Rhea" id="RHEA-COMP:9927"/>
        <dbReference type="Rhea" id="RHEA-COMP:14042"/>
        <dbReference type="ChEBI" id="CHEBI:15378"/>
        <dbReference type="ChEBI" id="CHEBI:16526"/>
        <dbReference type="ChEBI" id="CHEBI:64479"/>
        <dbReference type="ChEBI" id="CHEBI:78449"/>
        <dbReference type="ChEBI" id="CHEBI:78798"/>
        <dbReference type="ChEBI" id="CHEBI:138410"/>
    </reaction>
    <physiologicalReaction direction="left-to-right" evidence="15">
        <dbReference type="Rhea" id="RHEA:54941"/>
    </physiologicalReaction>
</comment>
<evidence type="ECO:0000256" key="3">
    <source>
        <dbReference type="ARBA" id="ARBA00011738"/>
    </source>
</evidence>
<gene>
    <name evidence="19" type="ORF">F0L68_30155</name>
</gene>
<comment type="similarity">
    <text evidence="2 17">Belongs to the thiolase-like superfamily. Beta-ketoacyl-ACP synthases family.</text>
</comment>
<evidence type="ECO:0000256" key="13">
    <source>
        <dbReference type="ARBA" id="ARBA00041620"/>
    </source>
</evidence>
<evidence type="ECO:0000256" key="2">
    <source>
        <dbReference type="ARBA" id="ARBA00008467"/>
    </source>
</evidence>
<evidence type="ECO:0000256" key="10">
    <source>
        <dbReference type="ARBA" id="ARBA00023160"/>
    </source>
</evidence>
<comment type="subcellular location">
    <subcellularLocation>
        <location evidence="1">Cytoplasm</location>
    </subcellularLocation>
</comment>
<accession>A0A5B2WVC5</accession>
<dbReference type="SUPFAM" id="SSF53901">
    <property type="entry name" value="Thiolase-like"/>
    <property type="match status" value="2"/>
</dbReference>
<reference evidence="19 20" key="2">
    <citation type="submission" date="2019-09" db="EMBL/GenBank/DDBJ databases">
        <authorList>
            <person name="Jin C."/>
        </authorList>
    </citation>
    <scope>NUCLEOTIDE SEQUENCE [LARGE SCALE GENOMIC DNA]</scope>
    <source>
        <strain evidence="19 20">AN110305</strain>
    </source>
</reference>
<evidence type="ECO:0000256" key="5">
    <source>
        <dbReference type="ARBA" id="ARBA00022490"/>
    </source>
</evidence>
<evidence type="ECO:0000256" key="12">
    <source>
        <dbReference type="ARBA" id="ARBA00039450"/>
    </source>
</evidence>
<dbReference type="InterPro" id="IPR000794">
    <property type="entry name" value="Beta-ketoacyl_synthase"/>
</dbReference>
<dbReference type="InterPro" id="IPR016039">
    <property type="entry name" value="Thiolase-like"/>
</dbReference>
<dbReference type="PROSITE" id="PS52004">
    <property type="entry name" value="KS3_2"/>
    <property type="match status" value="1"/>
</dbReference>
<dbReference type="Proteomes" id="UP000323454">
    <property type="component" value="Unassembled WGS sequence"/>
</dbReference>
<dbReference type="PROSITE" id="PS00606">
    <property type="entry name" value="KS3_1"/>
    <property type="match status" value="1"/>
</dbReference>
<evidence type="ECO:0000256" key="15">
    <source>
        <dbReference type="ARBA" id="ARBA00048121"/>
    </source>
</evidence>
<keyword evidence="10" id="KW-0275">Fatty acid biosynthesis</keyword>
<evidence type="ECO:0000256" key="11">
    <source>
        <dbReference type="ARBA" id="ARBA00023315"/>
    </source>
</evidence>
<comment type="catalytic activity">
    <reaction evidence="16">
        <text>a fatty acyl-[ACP] + malonyl-[ACP] + H(+) = a 3-oxoacyl-[ACP] + holo-[ACP] + CO2</text>
        <dbReference type="Rhea" id="RHEA:22836"/>
        <dbReference type="Rhea" id="RHEA-COMP:9623"/>
        <dbReference type="Rhea" id="RHEA-COMP:9685"/>
        <dbReference type="Rhea" id="RHEA-COMP:9916"/>
        <dbReference type="Rhea" id="RHEA-COMP:14125"/>
        <dbReference type="ChEBI" id="CHEBI:15378"/>
        <dbReference type="ChEBI" id="CHEBI:16526"/>
        <dbReference type="ChEBI" id="CHEBI:64479"/>
        <dbReference type="ChEBI" id="CHEBI:78449"/>
        <dbReference type="ChEBI" id="CHEBI:78776"/>
        <dbReference type="ChEBI" id="CHEBI:138651"/>
        <dbReference type="EC" id="2.3.1.41"/>
    </reaction>
    <physiologicalReaction direction="left-to-right" evidence="16">
        <dbReference type="Rhea" id="RHEA:22837"/>
    </physiologicalReaction>
</comment>
<dbReference type="PANTHER" id="PTHR11712:SF306">
    <property type="entry name" value="3-OXOACYL-[ACYL-CARRIER-PROTEIN] SYNTHASE 1"/>
    <property type="match status" value="1"/>
</dbReference>
<dbReference type="InterPro" id="IPR014030">
    <property type="entry name" value="Ketoacyl_synth_N"/>
</dbReference>
<evidence type="ECO:0000313" key="19">
    <source>
        <dbReference type="EMBL" id="KAA2254449.1"/>
    </source>
</evidence>
<keyword evidence="6" id="KW-0444">Lipid biosynthesis</keyword>
<evidence type="ECO:0000256" key="7">
    <source>
        <dbReference type="ARBA" id="ARBA00022679"/>
    </source>
</evidence>
<protein>
    <recommendedName>
        <fullName evidence="12">3-oxoacyl-[acyl-carrier-protein] synthase 1</fullName>
        <ecNumber evidence="4">2.3.1.41</ecNumber>
    </recommendedName>
    <alternativeName>
        <fullName evidence="13">3-oxoacyl-[acyl-carrier-protein] synthase I</fullName>
    </alternativeName>
    <alternativeName>
        <fullName evidence="14">Beta-ketoacyl-ACP synthase I</fullName>
    </alternativeName>
</protein>
<dbReference type="OrthoDB" id="9808669at2"/>
<dbReference type="GO" id="GO:0005829">
    <property type="term" value="C:cytosol"/>
    <property type="evidence" value="ECO:0007669"/>
    <property type="project" value="TreeGrafter"/>
</dbReference>
<dbReference type="GO" id="GO:0006633">
    <property type="term" value="P:fatty acid biosynthetic process"/>
    <property type="evidence" value="ECO:0007669"/>
    <property type="project" value="UniProtKB-KW"/>
</dbReference>
<evidence type="ECO:0000256" key="17">
    <source>
        <dbReference type="RuleBase" id="RU003694"/>
    </source>
</evidence>
<keyword evidence="11" id="KW-0012">Acyltransferase</keyword>
<evidence type="ECO:0000256" key="14">
    <source>
        <dbReference type="ARBA" id="ARBA00042143"/>
    </source>
</evidence>
<evidence type="ECO:0000256" key="8">
    <source>
        <dbReference type="ARBA" id="ARBA00022832"/>
    </source>
</evidence>
<feature type="domain" description="Ketosynthase family 3 (KS3)" evidence="18">
    <location>
        <begin position="1"/>
        <end position="400"/>
    </location>
</feature>
<dbReference type="PANTHER" id="PTHR11712">
    <property type="entry name" value="POLYKETIDE SYNTHASE-RELATED"/>
    <property type="match status" value="1"/>
</dbReference>
<dbReference type="Gene3D" id="3.40.47.10">
    <property type="match status" value="1"/>
</dbReference>
<dbReference type="Pfam" id="PF00109">
    <property type="entry name" value="ketoacyl-synt"/>
    <property type="match status" value="1"/>
</dbReference>
<dbReference type="InterPro" id="IPR014031">
    <property type="entry name" value="Ketoacyl_synth_C"/>
</dbReference>
<dbReference type="AlphaFoldDB" id="A0A5B2WVC5"/>
<dbReference type="CDD" id="cd00834">
    <property type="entry name" value="KAS_I_II"/>
    <property type="match status" value="1"/>
</dbReference>
<comment type="subunit">
    <text evidence="3">Homodimer.</text>
</comment>
<dbReference type="EC" id="2.3.1.41" evidence="4"/>
<reference evidence="19 20" key="1">
    <citation type="submission" date="2019-09" db="EMBL/GenBank/DDBJ databases">
        <title>Goodfellowia gen. nov., a new genus of the Pseudonocardineae related to Actinoalloteichus, containing Goodfellowia coeruleoviolacea gen. nov., comb. nov. gen. nov., comb. nov.</title>
        <authorList>
            <person name="Labeda D."/>
        </authorList>
    </citation>
    <scope>NUCLEOTIDE SEQUENCE [LARGE SCALE GENOMIC DNA]</scope>
    <source>
        <strain evidence="19 20">AN110305</strain>
    </source>
</reference>
<organism evidence="19 20">
    <name type="scientific">Solihabitans fulvus</name>
    <dbReference type="NCBI Taxonomy" id="1892852"/>
    <lineage>
        <taxon>Bacteria</taxon>
        <taxon>Bacillati</taxon>
        <taxon>Actinomycetota</taxon>
        <taxon>Actinomycetes</taxon>
        <taxon>Pseudonocardiales</taxon>
        <taxon>Pseudonocardiaceae</taxon>
        <taxon>Solihabitans</taxon>
    </lineage>
</organism>
<name>A0A5B2WVC5_9PSEU</name>
<keyword evidence="7 17" id="KW-0808">Transferase</keyword>
<keyword evidence="8" id="KW-0276">Fatty acid metabolism</keyword>
<dbReference type="InterPro" id="IPR018201">
    <property type="entry name" value="Ketoacyl_synth_AS"/>
</dbReference>
<evidence type="ECO:0000313" key="20">
    <source>
        <dbReference type="Proteomes" id="UP000323454"/>
    </source>
</evidence>
<dbReference type="GO" id="GO:0004315">
    <property type="term" value="F:3-oxoacyl-[acyl-carrier-protein] synthase activity"/>
    <property type="evidence" value="ECO:0007669"/>
    <property type="project" value="UniProtKB-EC"/>
</dbReference>